<protein>
    <submittedName>
        <fullName evidence="2">LPS export ABC transporter periplasmic protein LptC</fullName>
    </submittedName>
</protein>
<sequence length="212" mass="23151">MSEIARQERTRRQRRAAPGSAQDRLIALLTVALPIAIGVLAAFLVLAPLFMRGDTSFVLDKNKVDVAQERMRLRAAEYRGQDARGQPFVIDAGSAVQKSSAEPVVQMQELAAGIRLADGPARLTAPRGRYDMRSEQVDVLGPIRFRAANGYALDTTDATVDLKTRRLRSGSAVTGTTSMGDFSGDRLDADLEERTVRLTGNARLRIDPARTK</sequence>
<dbReference type="InterPro" id="IPR010664">
    <property type="entry name" value="LipoPS_assembly_LptC-rel"/>
</dbReference>
<accession>A0A2W4Z1V8</accession>
<organism evidence="2 3">
    <name type="scientific">Sphingomonas hengshuiensis</name>
    <dbReference type="NCBI Taxonomy" id="1609977"/>
    <lineage>
        <taxon>Bacteria</taxon>
        <taxon>Pseudomonadati</taxon>
        <taxon>Pseudomonadota</taxon>
        <taxon>Alphaproteobacteria</taxon>
        <taxon>Sphingomonadales</taxon>
        <taxon>Sphingomonadaceae</taxon>
        <taxon>Sphingomonas</taxon>
    </lineage>
</organism>
<dbReference type="Gene3D" id="2.60.450.10">
    <property type="entry name" value="Lipopolysaccharide (LPS) transport protein A like domain"/>
    <property type="match status" value="1"/>
</dbReference>
<proteinExistence type="predicted"/>
<dbReference type="Pfam" id="PF06835">
    <property type="entry name" value="LptC"/>
    <property type="match status" value="1"/>
</dbReference>
<feature type="transmembrane region" description="Helical" evidence="1">
    <location>
        <begin position="25"/>
        <end position="51"/>
    </location>
</feature>
<gene>
    <name evidence="2" type="ORF">DI632_13425</name>
</gene>
<keyword evidence="1" id="KW-0472">Membrane</keyword>
<dbReference type="Proteomes" id="UP000248614">
    <property type="component" value="Unassembled WGS sequence"/>
</dbReference>
<keyword evidence="1" id="KW-1133">Transmembrane helix</keyword>
<evidence type="ECO:0000313" key="2">
    <source>
        <dbReference type="EMBL" id="PZO74422.1"/>
    </source>
</evidence>
<dbReference type="AlphaFoldDB" id="A0A2W4Z1V8"/>
<comment type="caution">
    <text evidence="2">The sequence shown here is derived from an EMBL/GenBank/DDBJ whole genome shotgun (WGS) entry which is preliminary data.</text>
</comment>
<evidence type="ECO:0000313" key="3">
    <source>
        <dbReference type="Proteomes" id="UP000248614"/>
    </source>
</evidence>
<dbReference type="EMBL" id="QFNF01000042">
    <property type="protein sequence ID" value="PZO74422.1"/>
    <property type="molecule type" value="Genomic_DNA"/>
</dbReference>
<name>A0A2W4Z1V8_9SPHN</name>
<evidence type="ECO:0000256" key="1">
    <source>
        <dbReference type="SAM" id="Phobius"/>
    </source>
</evidence>
<keyword evidence="1" id="KW-0812">Transmembrane</keyword>
<reference evidence="2 3" key="1">
    <citation type="submission" date="2017-08" db="EMBL/GenBank/DDBJ databases">
        <title>Infants hospitalized years apart are colonized by the same room-sourced microbial strains.</title>
        <authorList>
            <person name="Brooks B."/>
            <person name="Olm M.R."/>
            <person name="Firek B.A."/>
            <person name="Baker R."/>
            <person name="Thomas B.C."/>
            <person name="Morowitz M.J."/>
            <person name="Banfield J.F."/>
        </authorList>
    </citation>
    <scope>NUCLEOTIDE SEQUENCE [LARGE SCALE GENOMIC DNA]</scope>
    <source>
        <strain evidence="2">S2_018_000_R3_110</strain>
    </source>
</reference>